<comment type="similarity">
    <text evidence="1">Belongs to the peptidase C48 family.</text>
</comment>
<gene>
    <name evidence="8" type="ORF">RNJ44_04866</name>
</gene>
<feature type="region of interest" description="Disordered" evidence="6">
    <location>
        <begin position="1"/>
        <end position="56"/>
    </location>
</feature>
<feature type="region of interest" description="Disordered" evidence="6">
    <location>
        <begin position="829"/>
        <end position="879"/>
    </location>
</feature>
<keyword evidence="9" id="KW-1185">Reference proteome</keyword>
<comment type="caution">
    <text evidence="8">The sequence shown here is derived from an EMBL/GenBank/DDBJ whole genome shotgun (WGS) entry which is preliminary data.</text>
</comment>
<dbReference type="InterPro" id="IPR051947">
    <property type="entry name" value="Sentrin-specific_protease"/>
</dbReference>
<dbReference type="PANTHER" id="PTHR46896:SF3">
    <property type="entry name" value="FI06413P-RELATED"/>
    <property type="match status" value="1"/>
</dbReference>
<keyword evidence="3 8" id="KW-0645">Protease</keyword>
<protein>
    <submittedName>
        <fullName evidence="8">Ubiquitin-like-specific protease 2</fullName>
    </submittedName>
</protein>
<feature type="compositionally biased region" description="Basic and acidic residues" evidence="6">
    <location>
        <begin position="24"/>
        <end position="37"/>
    </location>
</feature>
<dbReference type="InterPro" id="IPR038765">
    <property type="entry name" value="Papain-like_cys_pep_sf"/>
</dbReference>
<feature type="compositionally biased region" description="Basic and acidic residues" evidence="6">
    <location>
        <begin position="364"/>
        <end position="376"/>
    </location>
</feature>
<evidence type="ECO:0000313" key="9">
    <source>
        <dbReference type="Proteomes" id="UP001623330"/>
    </source>
</evidence>
<feature type="compositionally biased region" description="Basic and acidic residues" evidence="6">
    <location>
        <begin position="771"/>
        <end position="789"/>
    </location>
</feature>
<feature type="region of interest" description="Disordered" evidence="6">
    <location>
        <begin position="771"/>
        <end position="796"/>
    </location>
</feature>
<evidence type="ECO:0000256" key="2">
    <source>
        <dbReference type="ARBA" id="ARBA00022553"/>
    </source>
</evidence>
<dbReference type="GO" id="GO:0006508">
    <property type="term" value="P:proteolysis"/>
    <property type="evidence" value="ECO:0007669"/>
    <property type="project" value="UniProtKB-KW"/>
</dbReference>
<proteinExistence type="inferred from homology"/>
<evidence type="ECO:0000256" key="3">
    <source>
        <dbReference type="ARBA" id="ARBA00022670"/>
    </source>
</evidence>
<evidence type="ECO:0000259" key="7">
    <source>
        <dbReference type="PROSITE" id="PS50600"/>
    </source>
</evidence>
<dbReference type="InterPro" id="IPR003653">
    <property type="entry name" value="Peptidase_C48_C"/>
</dbReference>
<dbReference type="EMBL" id="JBEVYD010000005">
    <property type="protein sequence ID" value="KAL3232950.1"/>
    <property type="molecule type" value="Genomic_DNA"/>
</dbReference>
<evidence type="ECO:0000256" key="5">
    <source>
        <dbReference type="ARBA" id="ARBA00022801"/>
    </source>
</evidence>
<evidence type="ECO:0000256" key="1">
    <source>
        <dbReference type="ARBA" id="ARBA00005234"/>
    </source>
</evidence>
<feature type="region of interest" description="Disordered" evidence="6">
    <location>
        <begin position="302"/>
        <end position="405"/>
    </location>
</feature>
<dbReference type="SUPFAM" id="SSF54001">
    <property type="entry name" value="Cysteine proteinases"/>
    <property type="match status" value="1"/>
</dbReference>
<keyword evidence="2" id="KW-0597">Phosphoprotein</keyword>
<evidence type="ECO:0000256" key="4">
    <source>
        <dbReference type="ARBA" id="ARBA00022786"/>
    </source>
</evidence>
<dbReference type="Pfam" id="PF02902">
    <property type="entry name" value="Peptidase_C48"/>
    <property type="match status" value="1"/>
</dbReference>
<dbReference type="GO" id="GO:0008233">
    <property type="term" value="F:peptidase activity"/>
    <property type="evidence" value="ECO:0007669"/>
    <property type="project" value="UniProtKB-KW"/>
</dbReference>
<feature type="compositionally biased region" description="Basic and acidic residues" evidence="6">
    <location>
        <begin position="325"/>
        <end position="349"/>
    </location>
</feature>
<feature type="domain" description="Ubiquitin-like protease family profile" evidence="7">
    <location>
        <begin position="429"/>
        <end position="630"/>
    </location>
</feature>
<keyword evidence="5" id="KW-0378">Hydrolase</keyword>
<name>A0ABR4NW42_9SACH</name>
<evidence type="ECO:0000256" key="6">
    <source>
        <dbReference type="SAM" id="MobiDB-lite"/>
    </source>
</evidence>
<evidence type="ECO:0000313" key="8">
    <source>
        <dbReference type="EMBL" id="KAL3232950.1"/>
    </source>
</evidence>
<dbReference type="PANTHER" id="PTHR46896">
    <property type="entry name" value="SENTRIN-SPECIFIC PROTEASE"/>
    <property type="match status" value="1"/>
</dbReference>
<feature type="compositionally biased region" description="Basic residues" evidence="6">
    <location>
        <begin position="40"/>
        <end position="54"/>
    </location>
</feature>
<feature type="compositionally biased region" description="Polar residues" evidence="6">
    <location>
        <begin position="387"/>
        <end position="398"/>
    </location>
</feature>
<dbReference type="PROSITE" id="PS50600">
    <property type="entry name" value="ULP_PROTEASE"/>
    <property type="match status" value="1"/>
</dbReference>
<feature type="compositionally biased region" description="Polar residues" evidence="6">
    <location>
        <begin position="829"/>
        <end position="863"/>
    </location>
</feature>
<organism evidence="8 9">
    <name type="scientific">Nakaseomyces bracarensis</name>
    <dbReference type="NCBI Taxonomy" id="273131"/>
    <lineage>
        <taxon>Eukaryota</taxon>
        <taxon>Fungi</taxon>
        <taxon>Dikarya</taxon>
        <taxon>Ascomycota</taxon>
        <taxon>Saccharomycotina</taxon>
        <taxon>Saccharomycetes</taxon>
        <taxon>Saccharomycetales</taxon>
        <taxon>Saccharomycetaceae</taxon>
        <taxon>Nakaseomyces</taxon>
    </lineage>
</organism>
<sequence>MSRRRAFQGGIMPVDTLSSSPAREVSEKESPGRREVLSQRPRKLSPVRYRKKRDPKVVAELDQMGSEMFSLDEEPKRESKEDVGNLLKRRRRDTRELLIGDGSGAKTIRNGYDSIRYTVLGSVSLLDINQSEVEIEHTIMNFTNVGSEFRPIVKFHSRDDRVEEFQLDLIHNCKKIWFTQNMKTVGFLLNKEINVSVTSMGMSISAKCIVWMSNRYLDVKPNRLGQIKEILDFLTENKLILGSAVKVIKNLSELEFRRCIKSQVRQETEISKSTNYSSGRLKNFDKNLSSLQILKKFNKKKTESSSSTIKQGTIHGHRTAKPILIHREKPEISSKEDDHSRNSNDKANKIDSIPSKGFYARPEGVPKTDQENKLSDHLLSNIRKTRNSSTKPQENTALNIDDDEDDKDYETPKIFKPSLHYKFPDGSSYTITNQDFRCLYNKDWINDSIIDFFTKFFIEASIEQKKVERDQVYLMSSFFYTKLISSEKDVYQNVKKWVQNSDLFSKKYVVIPINMNYHWFGCIITNLEIFLKYHKELKNDNPKKETSSKEEADEDVSISSPIITILTFDSLKQTHSKEIDPIKEFLVSYAKDKYNVEIEKSYVKMKTCTVPQQPNFSDCGIHLILNTKKFFESPKETLDLWYSSKVKSRANMKNINLYFDKVERGMARKNLREILLLLQEEQIRLSDGKLQDENELESNNDDDEEIEIIEDFTEKLENKDNEYQDDDRTRSAGHWIKKFSSIKSDPPSEDPSYNEELNNVKSNCIAAGLRSEKAAKDSMNENDREKNNDDTVNYNFNKTPEKEETNVSKGFTSPYFGKSILKARKKNYSDLSGEQDNDSFTASGKSTIANDTSENILLPTSLSEPDENDEYSEKYNDSDVSLIRDHSIPMSVTNRTDSFEGLRSNLDRELQEEFRDFNE</sequence>
<dbReference type="Proteomes" id="UP001623330">
    <property type="component" value="Unassembled WGS sequence"/>
</dbReference>
<keyword evidence="4" id="KW-0833">Ubl conjugation pathway</keyword>
<accession>A0ABR4NW42</accession>
<reference evidence="8 9" key="1">
    <citation type="submission" date="2024-05" db="EMBL/GenBank/DDBJ databases">
        <title>Long read based assembly of the Candida bracarensis genome reveals expanded adhesin content.</title>
        <authorList>
            <person name="Marcet-Houben M."/>
            <person name="Ksiezopolska E."/>
            <person name="Gabaldon T."/>
        </authorList>
    </citation>
    <scope>NUCLEOTIDE SEQUENCE [LARGE SCALE GENOMIC DNA]</scope>
    <source>
        <strain evidence="8 9">CBM6</strain>
    </source>
</reference>
<dbReference type="Gene3D" id="3.40.395.10">
    <property type="entry name" value="Adenoviral Proteinase, Chain A"/>
    <property type="match status" value="1"/>
</dbReference>